<dbReference type="EMBL" id="BDDL01000116">
    <property type="protein sequence ID" value="GAT77775.1"/>
    <property type="molecule type" value="Genomic_DNA"/>
</dbReference>
<sequence length="298" mass="33365">MNKNRKLILNTALVFSLLSFLPHQALSIPTNNSISKYSGIYFSGSYKLEFPSLDNFSIKETTFNTKQVIGLSKKKEANVKDILGYHVAFNEPYTPTFQDTVSGFSGTVGYSYNNKLRSEIEVSYEKFDAGIPEGSIYGDYIEDAYRYFALARETSYSLGSSSLTTPKYNHYVVMKNNGVSITSLMVNNCYQFSTSQSNKILPYICGGVGTDLVQFFNKLHIKLACQVKLGTSYSLSPHYQLFANIYYHEVIGNNFNKLNPVRIVLPKDTTSTELGNVSATSTLNISYFGSEIGLRFIL</sequence>
<feature type="chain" id="PRO_5009818989" evidence="1">
    <location>
        <begin position="26"/>
        <end position="298"/>
    </location>
</feature>
<comment type="caution">
    <text evidence="3">The sequence shown here is derived from an EMBL/GenBank/DDBJ whole genome shotgun (WGS) entry which is preliminary data.</text>
</comment>
<evidence type="ECO:0000313" key="3">
    <source>
        <dbReference type="EMBL" id="GAT77775.1"/>
    </source>
</evidence>
<accession>A0A170S9M4</accession>
<evidence type="ECO:0000313" key="4">
    <source>
        <dbReference type="Proteomes" id="UP000092677"/>
    </source>
</evidence>
<dbReference type="RefSeq" id="WP_065432978.1">
    <property type="nucleotide sequence ID" value="NZ_BDDL01000116.1"/>
</dbReference>
<dbReference type="Pfam" id="PF01617">
    <property type="entry name" value="Surface_Ag_2"/>
    <property type="match status" value="1"/>
</dbReference>
<dbReference type="InterPro" id="IPR002566">
    <property type="entry name" value="Msp4_OMP-like"/>
</dbReference>
<name>A0A170S9M4_EHRRU</name>
<dbReference type="InterPro" id="IPR011250">
    <property type="entry name" value="OMP/PagP_B-barrel"/>
</dbReference>
<reference evidence="4" key="1">
    <citation type="submission" date="2016-05" db="EMBL/GenBank/DDBJ databases">
        <title>Draft genome sequences of four strains of Ehrlichia ruminantium, a tick-borne pathogen of ruminants, isolated from Zimbabwe, The Gambia and Ghana.</title>
        <authorList>
            <person name="Nakao R."/>
            <person name="Jongejan F."/>
            <person name="Sugimoto C."/>
        </authorList>
    </citation>
    <scope>NUCLEOTIDE SEQUENCE [LARGE SCALE GENOMIC DNA]</scope>
    <source>
        <strain evidence="4">Kerr Seringe</strain>
    </source>
</reference>
<dbReference type="STRING" id="779.GCA_002019755_00981"/>
<dbReference type="AlphaFoldDB" id="A0A170S9M4"/>
<gene>
    <name evidence="3" type="ORF">EHRUM2_10060</name>
</gene>
<dbReference type="Proteomes" id="UP000092677">
    <property type="component" value="Unassembled WGS sequence"/>
</dbReference>
<feature type="domain" description="Msp4/OMP-like" evidence="2">
    <location>
        <begin position="39"/>
        <end position="297"/>
    </location>
</feature>
<evidence type="ECO:0000259" key="2">
    <source>
        <dbReference type="Pfam" id="PF01617"/>
    </source>
</evidence>
<protein>
    <submittedName>
        <fullName evidence="3">Map1-related protein</fullName>
    </submittedName>
</protein>
<proteinExistence type="predicted"/>
<dbReference type="SUPFAM" id="SSF56925">
    <property type="entry name" value="OMPA-like"/>
    <property type="match status" value="1"/>
</dbReference>
<dbReference type="Gene3D" id="2.40.160.20">
    <property type="match status" value="1"/>
</dbReference>
<evidence type="ECO:0000256" key="1">
    <source>
        <dbReference type="SAM" id="SignalP"/>
    </source>
</evidence>
<feature type="signal peptide" evidence="1">
    <location>
        <begin position="1"/>
        <end position="25"/>
    </location>
</feature>
<keyword evidence="1" id="KW-0732">Signal</keyword>
<organism evidence="3 4">
    <name type="scientific">Ehrlichia ruminantium</name>
    <name type="common">heartwater rickettsia</name>
    <name type="synonym">Cowdria ruminantium</name>
    <dbReference type="NCBI Taxonomy" id="779"/>
    <lineage>
        <taxon>Bacteria</taxon>
        <taxon>Pseudomonadati</taxon>
        <taxon>Pseudomonadota</taxon>
        <taxon>Alphaproteobacteria</taxon>
        <taxon>Rickettsiales</taxon>
        <taxon>Anaplasmataceae</taxon>
        <taxon>Ehrlichia</taxon>
    </lineage>
</organism>